<reference evidence="1 2" key="1">
    <citation type="submission" date="2019-03" db="EMBL/GenBank/DDBJ databases">
        <title>First draft genome of Liparis tanakae, snailfish: a comprehensive survey of snailfish specific genes.</title>
        <authorList>
            <person name="Kim W."/>
            <person name="Song I."/>
            <person name="Jeong J.-H."/>
            <person name="Kim D."/>
            <person name="Kim S."/>
            <person name="Ryu S."/>
            <person name="Song J.Y."/>
            <person name="Lee S.K."/>
        </authorList>
    </citation>
    <scope>NUCLEOTIDE SEQUENCE [LARGE SCALE GENOMIC DNA]</scope>
    <source>
        <tissue evidence="1">Muscle</tissue>
    </source>
</reference>
<comment type="caution">
    <text evidence="1">The sequence shown here is derived from an EMBL/GenBank/DDBJ whole genome shotgun (WGS) entry which is preliminary data.</text>
</comment>
<keyword evidence="2" id="KW-1185">Reference proteome</keyword>
<dbReference type="Proteomes" id="UP000314294">
    <property type="component" value="Unassembled WGS sequence"/>
</dbReference>
<accession>A0A4Z2IT68</accession>
<evidence type="ECO:0000313" key="1">
    <source>
        <dbReference type="EMBL" id="TNN81180.1"/>
    </source>
</evidence>
<protein>
    <submittedName>
        <fullName evidence="1">Uncharacterized protein</fullName>
    </submittedName>
</protein>
<evidence type="ECO:0000313" key="2">
    <source>
        <dbReference type="Proteomes" id="UP000314294"/>
    </source>
</evidence>
<gene>
    <name evidence="1" type="ORF">EYF80_008514</name>
</gene>
<dbReference type="AlphaFoldDB" id="A0A4Z2IT68"/>
<proteinExistence type="predicted"/>
<organism evidence="1 2">
    <name type="scientific">Liparis tanakae</name>
    <name type="common">Tanaka's snailfish</name>
    <dbReference type="NCBI Taxonomy" id="230148"/>
    <lineage>
        <taxon>Eukaryota</taxon>
        <taxon>Metazoa</taxon>
        <taxon>Chordata</taxon>
        <taxon>Craniata</taxon>
        <taxon>Vertebrata</taxon>
        <taxon>Euteleostomi</taxon>
        <taxon>Actinopterygii</taxon>
        <taxon>Neopterygii</taxon>
        <taxon>Teleostei</taxon>
        <taxon>Neoteleostei</taxon>
        <taxon>Acanthomorphata</taxon>
        <taxon>Eupercaria</taxon>
        <taxon>Perciformes</taxon>
        <taxon>Cottioidei</taxon>
        <taxon>Cottales</taxon>
        <taxon>Liparidae</taxon>
        <taxon>Liparis</taxon>
    </lineage>
</organism>
<dbReference type="EMBL" id="SRLO01000048">
    <property type="protein sequence ID" value="TNN81180.1"/>
    <property type="molecule type" value="Genomic_DNA"/>
</dbReference>
<sequence length="94" mass="10046">MKAVSGNTLLPNSPLRCLPDREEQLLLAHPKLVHSTSAMLLEGDELPHPVRPRGGRVRVDVEPAGHGGLCLPALVMIISVPTSSNFTQSSLSCK</sequence>
<name>A0A4Z2IT68_9TELE</name>